<dbReference type="Proteomes" id="UP001374584">
    <property type="component" value="Unassembled WGS sequence"/>
</dbReference>
<evidence type="ECO:0000313" key="2">
    <source>
        <dbReference type="EMBL" id="KAK7354006.1"/>
    </source>
</evidence>
<evidence type="ECO:0000313" key="3">
    <source>
        <dbReference type="Proteomes" id="UP001374584"/>
    </source>
</evidence>
<dbReference type="EMBL" id="JAYMYR010000007">
    <property type="protein sequence ID" value="KAK7354006.1"/>
    <property type="molecule type" value="Genomic_DNA"/>
</dbReference>
<evidence type="ECO:0000256" key="1">
    <source>
        <dbReference type="SAM" id="Phobius"/>
    </source>
</evidence>
<name>A0AAN9R094_PHACN</name>
<keyword evidence="1" id="KW-1133">Transmembrane helix</keyword>
<organism evidence="2 3">
    <name type="scientific">Phaseolus coccineus</name>
    <name type="common">Scarlet runner bean</name>
    <name type="synonym">Phaseolus multiflorus</name>
    <dbReference type="NCBI Taxonomy" id="3886"/>
    <lineage>
        <taxon>Eukaryota</taxon>
        <taxon>Viridiplantae</taxon>
        <taxon>Streptophyta</taxon>
        <taxon>Embryophyta</taxon>
        <taxon>Tracheophyta</taxon>
        <taxon>Spermatophyta</taxon>
        <taxon>Magnoliopsida</taxon>
        <taxon>eudicotyledons</taxon>
        <taxon>Gunneridae</taxon>
        <taxon>Pentapetalae</taxon>
        <taxon>rosids</taxon>
        <taxon>fabids</taxon>
        <taxon>Fabales</taxon>
        <taxon>Fabaceae</taxon>
        <taxon>Papilionoideae</taxon>
        <taxon>50 kb inversion clade</taxon>
        <taxon>NPAAA clade</taxon>
        <taxon>indigoferoid/millettioid clade</taxon>
        <taxon>Phaseoleae</taxon>
        <taxon>Phaseolus</taxon>
    </lineage>
</organism>
<keyword evidence="3" id="KW-1185">Reference proteome</keyword>
<keyword evidence="1" id="KW-0472">Membrane</keyword>
<proteinExistence type="predicted"/>
<sequence length="104" mass="11778">MAGSIFPMLFGAAIYSMAQALYKASNLDTVAISAATISDFYNWAMFVLLIPFASPSERPFCQWYIPFFVLFCYLVLRPFLTKLLNKKIENNERCYVASSFASCV</sequence>
<keyword evidence="1" id="KW-0812">Transmembrane</keyword>
<protein>
    <submittedName>
        <fullName evidence="2">Uncharacterized protein</fullName>
    </submittedName>
</protein>
<dbReference type="AlphaFoldDB" id="A0AAN9R094"/>
<accession>A0AAN9R094</accession>
<reference evidence="2 3" key="1">
    <citation type="submission" date="2024-01" db="EMBL/GenBank/DDBJ databases">
        <title>The genomes of 5 underutilized Papilionoideae crops provide insights into root nodulation and disease resistanc.</title>
        <authorList>
            <person name="Jiang F."/>
        </authorList>
    </citation>
    <scope>NUCLEOTIDE SEQUENCE [LARGE SCALE GENOMIC DNA]</scope>
    <source>
        <strain evidence="2">JINMINGXINNONG_FW02</strain>
        <tissue evidence="2">Leaves</tissue>
    </source>
</reference>
<comment type="caution">
    <text evidence="2">The sequence shown here is derived from an EMBL/GenBank/DDBJ whole genome shotgun (WGS) entry which is preliminary data.</text>
</comment>
<feature type="transmembrane region" description="Helical" evidence="1">
    <location>
        <begin position="63"/>
        <end position="80"/>
    </location>
</feature>
<feature type="transmembrane region" description="Helical" evidence="1">
    <location>
        <begin position="30"/>
        <end position="51"/>
    </location>
</feature>
<gene>
    <name evidence="2" type="ORF">VNO80_19462</name>
</gene>